<evidence type="ECO:0000256" key="5">
    <source>
        <dbReference type="ARBA" id="ARBA00022842"/>
    </source>
</evidence>
<evidence type="ECO:0000259" key="9">
    <source>
        <dbReference type="PROSITE" id="PS51831"/>
    </source>
</evidence>
<dbReference type="Pfam" id="PF03710">
    <property type="entry name" value="GlnE"/>
    <property type="match status" value="1"/>
</dbReference>
<evidence type="ECO:0000256" key="4">
    <source>
        <dbReference type="ARBA" id="ARBA00022801"/>
    </source>
</evidence>
<keyword evidence="1 7" id="KW-0808">Transferase</keyword>
<dbReference type="InterPro" id="IPR013546">
    <property type="entry name" value="PII_UdlTrfase/GS_AdlTrfase"/>
</dbReference>
<comment type="domain">
    <text evidence="7">Has four distinct domains: an N-terminal nucleotidyltransferase (NT) domain responsible for UTase activity, a central HD domain that encodes UR activity, and two C-terminal ACT domains that seem to have a role in glutamine sensing.</text>
</comment>
<comment type="catalytic activity">
    <reaction evidence="7">
        <text>[protein-PII]-uridylyl-L-tyrosine + H2O = [protein-PII]-L-tyrosine + UMP + H(+)</text>
        <dbReference type="Rhea" id="RHEA:48600"/>
        <dbReference type="Rhea" id="RHEA-COMP:12147"/>
        <dbReference type="Rhea" id="RHEA-COMP:12148"/>
        <dbReference type="ChEBI" id="CHEBI:15377"/>
        <dbReference type="ChEBI" id="CHEBI:15378"/>
        <dbReference type="ChEBI" id="CHEBI:46858"/>
        <dbReference type="ChEBI" id="CHEBI:57865"/>
        <dbReference type="ChEBI" id="CHEBI:90602"/>
    </reaction>
</comment>
<comment type="caution">
    <text evidence="10">The sequence shown here is derived from an EMBL/GenBank/DDBJ whole genome shotgun (WGS) entry which is preliminary data.</text>
</comment>
<name>A0ABQ2L9B1_9PROT</name>
<dbReference type="InterPro" id="IPR003607">
    <property type="entry name" value="HD/PDEase_dom"/>
</dbReference>
<gene>
    <name evidence="7 10" type="primary">glnD</name>
    <name evidence="10" type="ORF">GCM10007972_06700</name>
</gene>
<dbReference type="CDD" id="cd05401">
    <property type="entry name" value="NT_GlnE_GlnD_like"/>
    <property type="match status" value="1"/>
</dbReference>
<evidence type="ECO:0000313" key="11">
    <source>
        <dbReference type="Proteomes" id="UP000602381"/>
    </source>
</evidence>
<protein>
    <recommendedName>
        <fullName evidence="7">Bifunctional uridylyltransferase/uridylyl-removing enzyme</fullName>
        <shortName evidence="7">UTase/UR</shortName>
    </recommendedName>
    <alternativeName>
        <fullName evidence="7">Bifunctional [protein-PII] modification enzyme</fullName>
    </alternativeName>
    <alternativeName>
        <fullName evidence="7">Bifunctional nitrogen sensor protein</fullName>
    </alternativeName>
    <domain>
        <recommendedName>
            <fullName evidence="7">[Protein-PII] uridylyltransferase</fullName>
            <shortName evidence="7">PII uridylyltransferase</shortName>
            <shortName evidence="7">UTase</shortName>
            <ecNumber evidence="7">2.7.7.59</ecNumber>
        </recommendedName>
    </domain>
    <domain>
        <recommendedName>
            <fullName evidence="7">[Protein-PII]-UMP uridylyl-removing enzyme</fullName>
            <shortName evidence="7">UR</shortName>
            <ecNumber evidence="7">3.1.4.-</ecNumber>
        </recommendedName>
    </domain>
</protein>
<accession>A0ABQ2L9B1</accession>
<dbReference type="SUPFAM" id="SSF81593">
    <property type="entry name" value="Nucleotidyltransferase substrate binding subunit/domain"/>
    <property type="match status" value="1"/>
</dbReference>
<keyword evidence="2 7" id="KW-0548">Nucleotidyltransferase</keyword>
<evidence type="ECO:0000256" key="3">
    <source>
        <dbReference type="ARBA" id="ARBA00022737"/>
    </source>
</evidence>
<dbReference type="NCBIfam" id="NF003467">
    <property type="entry name" value="PRK05092.1"/>
    <property type="match status" value="1"/>
</dbReference>
<dbReference type="Gene3D" id="1.10.3090.10">
    <property type="entry name" value="cca-adding enzyme, domain 2"/>
    <property type="match status" value="1"/>
</dbReference>
<dbReference type="NCBIfam" id="TIGR01693">
    <property type="entry name" value="UTase_glnD"/>
    <property type="match status" value="1"/>
</dbReference>
<dbReference type="GO" id="GO:0016779">
    <property type="term" value="F:nucleotidyltransferase activity"/>
    <property type="evidence" value="ECO:0007669"/>
    <property type="project" value="UniProtKB-KW"/>
</dbReference>
<dbReference type="Proteomes" id="UP000602381">
    <property type="component" value="Unassembled WGS sequence"/>
</dbReference>
<proteinExistence type="inferred from homology"/>
<dbReference type="PANTHER" id="PTHR47320:SF1">
    <property type="entry name" value="BIFUNCTIONAL URIDYLYLTRANSFERASE_URIDYLYL-REMOVING ENZYME"/>
    <property type="match status" value="1"/>
</dbReference>
<evidence type="ECO:0000259" key="8">
    <source>
        <dbReference type="PROSITE" id="PS51671"/>
    </source>
</evidence>
<dbReference type="EC" id="2.7.7.59" evidence="7"/>
<dbReference type="CDD" id="cd04899">
    <property type="entry name" value="ACT_ACR-UUR-like_2"/>
    <property type="match status" value="1"/>
</dbReference>
<dbReference type="SUPFAM" id="SSF55021">
    <property type="entry name" value="ACT-like"/>
    <property type="match status" value="2"/>
</dbReference>
<comment type="caution">
    <text evidence="7">Lacks conserved residue(s) required for the propagation of feature annotation.</text>
</comment>
<dbReference type="EMBL" id="BMOV01000002">
    <property type="protein sequence ID" value="GGO07377.1"/>
    <property type="molecule type" value="Genomic_DNA"/>
</dbReference>
<keyword evidence="5 7" id="KW-0460">Magnesium</keyword>
<dbReference type="PROSITE" id="PS51831">
    <property type="entry name" value="HD"/>
    <property type="match status" value="1"/>
</dbReference>
<comment type="similarity">
    <text evidence="7">Belongs to the GlnD family.</text>
</comment>
<dbReference type="InterPro" id="IPR002912">
    <property type="entry name" value="ACT_dom"/>
</dbReference>
<feature type="domain" description="ACT" evidence="8">
    <location>
        <begin position="837"/>
        <end position="921"/>
    </location>
</feature>
<organism evidence="10 11">
    <name type="scientific">Iodidimonas muriae</name>
    <dbReference type="NCBI Taxonomy" id="261467"/>
    <lineage>
        <taxon>Bacteria</taxon>
        <taxon>Pseudomonadati</taxon>
        <taxon>Pseudomonadota</taxon>
        <taxon>Alphaproteobacteria</taxon>
        <taxon>Iodidimonadales</taxon>
        <taxon>Iodidimonadaceae</taxon>
        <taxon>Iodidimonas</taxon>
    </lineage>
</organism>
<keyword evidence="4 7" id="KW-0378">Hydrolase</keyword>
<dbReference type="Pfam" id="PF24931">
    <property type="entry name" value="ACT_ACR9_3rd"/>
    <property type="match status" value="1"/>
</dbReference>
<comment type="activity regulation">
    <text evidence="7">Uridylyltransferase (UTase) activity is inhibited by glutamine, while glutamine activates uridylyl-removing (UR) activity.</text>
</comment>
<evidence type="ECO:0000256" key="7">
    <source>
        <dbReference type="HAMAP-Rule" id="MF_00277"/>
    </source>
</evidence>
<feature type="region of interest" description="Uridylyltransferase" evidence="7">
    <location>
        <begin position="1"/>
        <end position="368"/>
    </location>
</feature>
<dbReference type="SUPFAM" id="SSF81891">
    <property type="entry name" value="Poly A polymerase C-terminal region-like"/>
    <property type="match status" value="1"/>
</dbReference>
<evidence type="ECO:0000256" key="1">
    <source>
        <dbReference type="ARBA" id="ARBA00022679"/>
    </source>
</evidence>
<dbReference type="Gene3D" id="3.30.460.10">
    <property type="entry name" value="Beta Polymerase, domain 2"/>
    <property type="match status" value="1"/>
</dbReference>
<dbReference type="PANTHER" id="PTHR47320">
    <property type="entry name" value="BIFUNCTIONAL URIDYLYLTRANSFERASE/URIDYLYL-REMOVING ENZYME"/>
    <property type="match status" value="1"/>
</dbReference>
<dbReference type="InterPro" id="IPR006674">
    <property type="entry name" value="HD_domain"/>
</dbReference>
<dbReference type="InterPro" id="IPR045865">
    <property type="entry name" value="ACT-like_dom_sf"/>
</dbReference>
<keyword evidence="11" id="KW-1185">Reference proteome</keyword>
<feature type="domain" description="ACT" evidence="8">
    <location>
        <begin position="725"/>
        <end position="810"/>
    </location>
</feature>
<dbReference type="PROSITE" id="PS51671">
    <property type="entry name" value="ACT"/>
    <property type="match status" value="2"/>
</dbReference>
<dbReference type="HAMAP" id="MF_00277">
    <property type="entry name" value="PII_uridylyl_transf"/>
    <property type="match status" value="1"/>
</dbReference>
<dbReference type="CDD" id="cd04900">
    <property type="entry name" value="ACT_UUR-like_1"/>
    <property type="match status" value="1"/>
</dbReference>
<evidence type="ECO:0000313" key="10">
    <source>
        <dbReference type="EMBL" id="GGO07377.1"/>
    </source>
</evidence>
<comment type="catalytic activity">
    <reaction evidence="7">
        <text>[protein-PII]-L-tyrosine + UTP = [protein-PII]-uridylyl-L-tyrosine + diphosphate</text>
        <dbReference type="Rhea" id="RHEA:13673"/>
        <dbReference type="Rhea" id="RHEA-COMP:12147"/>
        <dbReference type="Rhea" id="RHEA-COMP:12148"/>
        <dbReference type="ChEBI" id="CHEBI:33019"/>
        <dbReference type="ChEBI" id="CHEBI:46398"/>
        <dbReference type="ChEBI" id="CHEBI:46858"/>
        <dbReference type="ChEBI" id="CHEBI:90602"/>
        <dbReference type="EC" id="2.7.7.59"/>
    </reaction>
</comment>
<comment type="cofactor">
    <cofactor evidence="7">
        <name>Mg(2+)</name>
        <dbReference type="ChEBI" id="CHEBI:18420"/>
    </cofactor>
</comment>
<dbReference type="SUPFAM" id="SSF81301">
    <property type="entry name" value="Nucleotidyltransferase"/>
    <property type="match status" value="1"/>
</dbReference>
<sequence>MVKILKKRQIIDYGAFVEALAKAATQPESRDRRARILDVAKTAWKDGFAELKQRHEQDGTNGRTLAASFSYLADKLVEGLYDVAVHHLYPCHNPTDSERLAVVATGGYGRSELAPFSDLDLLFLYPYKSTVWHEQVVEFMLYTLWDMGLKVGQAVRSPGDCVRMAQKDLSVKTALLERRMLVGDRALFDALDSRYRKEVLEGQGRLFVEQKLAERDARHSRMGDSRYVVEPNLKDGKGGLRDLHTLFWMTKFLYDVHRPRDLVLEGILAPEELQSFRKAESFLWTVRVSLHFLVGRAQERLTFDVQPELARRLNYRDRPGLSGVERFMKHYFLVAKQVGDLTRVVCAVLEDRQEKTSMFSLKALRPKRRIRGFRVDGNRLNVSGDALFVKDPRKMIEIFAAAHQSGFDIHPNALRHIGRHLALIDKTVREDPAANKAFMEVLTSKDHPELNLRRMNEAGVFGRFVPDFGRVVAQMQYDMYHHYTVDEHTIHAIGLLAKIERGELADEHPMSTALIHKLVSRRVLYVAVLLHDIAKGRQEDHSKTGERIARTLCPRLGLTAAETDLVAWLVRWHLLMSHTAFKRDLADRKTILDFCKAVKSPERLKLLIILTVVDIRAVGPGVWNGWKGQLLRDLYDQAEEVLIAGHATTGRKERVDSKKAELASRLGDWPKRSREIHMSRLHDSYWIAEDSNTHEHNARLIRETESTGEEVGVMLSVNAFQDMTEVGVFTRDRPGLFARLSGAFAVAGASVVDAKIHTTNDGKALDNFRIQSMDGSAFSDPHKLAQMERSVRRAVVNKLPADENLKRKTNALKKRMAVFTVEPLILIDNRASNRATVIEVNARDRIGLLYDLTRALSRMRLSIFSAHVATYGERAVDVFYVQDLEGQKITGAQRIANIEKKLLAASLGDLPFSHEHRRRMGAKAHGG</sequence>
<evidence type="ECO:0000256" key="2">
    <source>
        <dbReference type="ARBA" id="ARBA00022695"/>
    </source>
</evidence>
<keyword evidence="3" id="KW-0677">Repeat</keyword>
<dbReference type="PIRSF" id="PIRSF006288">
    <property type="entry name" value="PII_uridyltransf"/>
    <property type="match status" value="1"/>
</dbReference>
<dbReference type="RefSeq" id="WP_150004246.1">
    <property type="nucleotide sequence ID" value="NZ_BMOV01000002.1"/>
</dbReference>
<dbReference type="InterPro" id="IPR043519">
    <property type="entry name" value="NT_sf"/>
</dbReference>
<dbReference type="SMART" id="SM00471">
    <property type="entry name" value="HDc"/>
    <property type="match status" value="1"/>
</dbReference>
<dbReference type="InterPro" id="IPR010043">
    <property type="entry name" value="UTase/UR"/>
</dbReference>
<comment type="function">
    <text evidence="7">Modifies, by uridylylation and deuridylylation, the PII regulatory proteins (GlnB and homologs), in response to the nitrogen status of the cell that GlnD senses through the glutamine level. Under low glutamine levels, catalyzes the conversion of the PII proteins and UTP to PII-UMP and PPi, while under higher glutamine levels, GlnD hydrolyzes PII-UMP to PII and UMP (deuridylylation). Thus, controls uridylylation state and activity of the PII proteins, and plays an important role in the regulation of nitrogen metabolism.</text>
</comment>
<feature type="domain" description="HD" evidence="9">
    <location>
        <begin position="485"/>
        <end position="607"/>
    </location>
</feature>
<dbReference type="Pfam" id="PF01966">
    <property type="entry name" value="HD"/>
    <property type="match status" value="1"/>
</dbReference>
<evidence type="ECO:0000256" key="6">
    <source>
        <dbReference type="ARBA" id="ARBA00023268"/>
    </source>
</evidence>
<dbReference type="CDD" id="cd00077">
    <property type="entry name" value="HDc"/>
    <property type="match status" value="1"/>
</dbReference>
<dbReference type="Pfam" id="PF08335">
    <property type="entry name" value="GlnD_UR_UTase"/>
    <property type="match status" value="1"/>
</dbReference>
<keyword evidence="6 7" id="KW-0511">Multifunctional enzyme</keyword>
<dbReference type="InterPro" id="IPR005190">
    <property type="entry name" value="GlnE_rpt_dom"/>
</dbReference>
<dbReference type="EC" id="3.1.4.-" evidence="7"/>
<reference evidence="11" key="1">
    <citation type="journal article" date="2019" name="Int. J. Syst. Evol. Microbiol.">
        <title>The Global Catalogue of Microorganisms (GCM) 10K type strain sequencing project: providing services to taxonomists for standard genome sequencing and annotation.</title>
        <authorList>
            <consortium name="The Broad Institute Genomics Platform"/>
            <consortium name="The Broad Institute Genome Sequencing Center for Infectious Disease"/>
            <person name="Wu L."/>
            <person name="Ma J."/>
        </authorList>
    </citation>
    <scope>NUCLEOTIDE SEQUENCE [LARGE SCALE GENOMIC DNA]</scope>
    <source>
        <strain evidence="11">JCM 17843</strain>
    </source>
</reference>